<dbReference type="PROSITE" id="PS51257">
    <property type="entry name" value="PROKAR_LIPOPROTEIN"/>
    <property type="match status" value="1"/>
</dbReference>
<feature type="signal peptide" evidence="1">
    <location>
        <begin position="1"/>
        <end position="19"/>
    </location>
</feature>
<evidence type="ECO:0008006" key="4">
    <source>
        <dbReference type="Google" id="ProtNLM"/>
    </source>
</evidence>
<keyword evidence="1" id="KW-0732">Signal</keyword>
<feature type="chain" id="PRO_5047191189" description="Lipoprotein" evidence="1">
    <location>
        <begin position="20"/>
        <end position="153"/>
    </location>
</feature>
<dbReference type="RefSeq" id="WP_015363431.1">
    <property type="nucleotide sequence ID" value="NZ_QKZR01000009.1"/>
</dbReference>
<evidence type="ECO:0000313" key="3">
    <source>
        <dbReference type="Proteomes" id="UP000248584"/>
    </source>
</evidence>
<accession>A0ABX5PTW7</accession>
<evidence type="ECO:0000313" key="2">
    <source>
        <dbReference type="EMBL" id="PZX36634.1"/>
    </source>
</evidence>
<evidence type="ECO:0000256" key="1">
    <source>
        <dbReference type="SAM" id="SignalP"/>
    </source>
</evidence>
<protein>
    <recommendedName>
        <fullName evidence="4">Lipoprotein</fullName>
    </recommendedName>
</protein>
<organism evidence="2 3">
    <name type="scientific">Nonlabens dokdonensis</name>
    <dbReference type="NCBI Taxonomy" id="328515"/>
    <lineage>
        <taxon>Bacteria</taxon>
        <taxon>Pseudomonadati</taxon>
        <taxon>Bacteroidota</taxon>
        <taxon>Flavobacteriia</taxon>
        <taxon>Flavobacteriales</taxon>
        <taxon>Flavobacteriaceae</taxon>
        <taxon>Nonlabens</taxon>
    </lineage>
</organism>
<keyword evidence="3" id="KW-1185">Reference proteome</keyword>
<comment type="caution">
    <text evidence="2">The sequence shown here is derived from an EMBL/GenBank/DDBJ whole genome shotgun (WGS) entry which is preliminary data.</text>
</comment>
<dbReference type="Proteomes" id="UP000248584">
    <property type="component" value="Unassembled WGS sequence"/>
</dbReference>
<sequence length="153" mass="17799">MKKYVILLLIVIIASCKNAADEMSYKVTEDANELAVEEDFDKVAFYEGYIEEKFEELVEEHQLNRNNANFPNTTKPSPQKLYTSGLEYRSIKLTPILHNSSYPYSYRGIQTYWDSSLQKEVQFEEIISIEENYQVIDGDSIPTVKIIWNLHSS</sequence>
<reference evidence="2 3" key="1">
    <citation type="submission" date="2018-06" db="EMBL/GenBank/DDBJ databases">
        <title>Genomic Encyclopedia of Archaeal and Bacterial Type Strains, Phase II (KMG-II): from individual species to whole genera.</title>
        <authorList>
            <person name="Goeker M."/>
        </authorList>
    </citation>
    <scope>NUCLEOTIDE SEQUENCE [LARGE SCALE GENOMIC DNA]</scope>
    <source>
        <strain evidence="2 3">DSM 17205</strain>
    </source>
</reference>
<gene>
    <name evidence="2" type="ORF">LX97_03391</name>
</gene>
<name>A0ABX5PTW7_9FLAO</name>
<proteinExistence type="predicted"/>
<dbReference type="EMBL" id="QKZR01000009">
    <property type="protein sequence ID" value="PZX36634.1"/>
    <property type="molecule type" value="Genomic_DNA"/>
</dbReference>